<evidence type="ECO:0000313" key="2">
    <source>
        <dbReference type="EMBL" id="SVD99143.1"/>
    </source>
</evidence>
<reference evidence="2" key="1">
    <citation type="submission" date="2018-05" db="EMBL/GenBank/DDBJ databases">
        <authorList>
            <person name="Lanie J.A."/>
            <person name="Ng W.-L."/>
            <person name="Kazmierczak K.M."/>
            <person name="Andrzejewski T.M."/>
            <person name="Davidsen T.M."/>
            <person name="Wayne K.J."/>
            <person name="Tettelin H."/>
            <person name="Glass J.I."/>
            <person name="Rusch D."/>
            <person name="Podicherti R."/>
            <person name="Tsui H.-C.T."/>
            <person name="Winkler M.E."/>
        </authorList>
    </citation>
    <scope>NUCLEOTIDE SEQUENCE</scope>
</reference>
<dbReference type="PANTHER" id="PTHR10291">
    <property type="entry name" value="DEHYDRODOLICHYL DIPHOSPHATE SYNTHASE FAMILY MEMBER"/>
    <property type="match status" value="1"/>
</dbReference>
<dbReference type="GO" id="GO:0045547">
    <property type="term" value="F:ditrans,polycis-polyprenyl diphosphate synthase [(2E,6E)-farnesyl diphosphate specific] activity"/>
    <property type="evidence" value="ECO:0007669"/>
    <property type="project" value="TreeGrafter"/>
</dbReference>
<accession>A0A382ZUP3</accession>
<keyword evidence="1" id="KW-0808">Transferase</keyword>
<dbReference type="InterPro" id="IPR036424">
    <property type="entry name" value="UPP_synth-like_sf"/>
</dbReference>
<protein>
    <recommendedName>
        <fullName evidence="3">Di-trans,poly-cis-decaprenylcistransferase</fullName>
    </recommendedName>
</protein>
<dbReference type="AlphaFoldDB" id="A0A382ZUP3"/>
<dbReference type="SUPFAM" id="SSF64005">
    <property type="entry name" value="Undecaprenyl diphosphate synthase"/>
    <property type="match status" value="1"/>
</dbReference>
<dbReference type="InterPro" id="IPR001441">
    <property type="entry name" value="UPP_synth-like"/>
</dbReference>
<gene>
    <name evidence="2" type="ORF">METZ01_LOCUS451997</name>
</gene>
<dbReference type="EMBL" id="UINC01186764">
    <property type="protein sequence ID" value="SVD99143.1"/>
    <property type="molecule type" value="Genomic_DNA"/>
</dbReference>
<evidence type="ECO:0008006" key="3">
    <source>
        <dbReference type="Google" id="ProtNLM"/>
    </source>
</evidence>
<feature type="non-terminal residue" evidence="2">
    <location>
        <position position="72"/>
    </location>
</feature>
<organism evidence="2">
    <name type="scientific">marine metagenome</name>
    <dbReference type="NCBI Taxonomy" id="408172"/>
    <lineage>
        <taxon>unclassified sequences</taxon>
        <taxon>metagenomes</taxon>
        <taxon>ecological metagenomes</taxon>
    </lineage>
</organism>
<evidence type="ECO:0000256" key="1">
    <source>
        <dbReference type="ARBA" id="ARBA00022679"/>
    </source>
</evidence>
<dbReference type="Gene3D" id="3.40.1180.10">
    <property type="entry name" value="Decaprenyl diphosphate synthase-like"/>
    <property type="match status" value="1"/>
</dbReference>
<proteinExistence type="predicted"/>
<dbReference type="Pfam" id="PF01255">
    <property type="entry name" value="Prenyltransf"/>
    <property type="match status" value="1"/>
</dbReference>
<name>A0A382ZUP3_9ZZZZ</name>
<sequence>MDGNGRWGLKKRRSRNYGHLKGLNAVETVIKSSLDQKIPYLTLYTFSTENWKRPDNEINFLFNLIRTHIKKN</sequence>
<dbReference type="PANTHER" id="PTHR10291:SF0">
    <property type="entry name" value="DEHYDRODOLICHYL DIPHOSPHATE SYNTHASE 2"/>
    <property type="match status" value="1"/>
</dbReference>
<dbReference type="GO" id="GO:0016094">
    <property type="term" value="P:polyprenol biosynthetic process"/>
    <property type="evidence" value="ECO:0007669"/>
    <property type="project" value="TreeGrafter"/>
</dbReference>